<accession>A0A803MSC1</accession>
<feature type="compositionally biased region" description="Basic and acidic residues" evidence="1">
    <location>
        <begin position="274"/>
        <end position="289"/>
    </location>
</feature>
<feature type="region of interest" description="Disordered" evidence="1">
    <location>
        <begin position="52"/>
        <end position="366"/>
    </location>
</feature>
<feature type="compositionally biased region" description="Basic and acidic residues" evidence="1">
    <location>
        <begin position="296"/>
        <end position="332"/>
    </location>
</feature>
<evidence type="ECO:0000313" key="2">
    <source>
        <dbReference type="EnsemblPlants" id="AUR62034380-RA:cds"/>
    </source>
</evidence>
<dbReference type="RefSeq" id="XP_021714849.1">
    <property type="nucleotide sequence ID" value="XM_021859157.1"/>
</dbReference>
<dbReference type="PANTHER" id="PTHR48227:SF1">
    <property type="entry name" value="DNA LIGASE 1-LIKE"/>
    <property type="match status" value="1"/>
</dbReference>
<dbReference type="OrthoDB" id="696117at2759"/>
<dbReference type="OMA" id="KNEVCNS"/>
<dbReference type="Gramene" id="AUR62034380-RA">
    <property type="protein sequence ID" value="AUR62034380-RA:cds"/>
    <property type="gene ID" value="AUR62034380"/>
</dbReference>
<reference evidence="2" key="1">
    <citation type="journal article" date="2017" name="Nature">
        <title>The genome of Chenopodium quinoa.</title>
        <authorList>
            <person name="Jarvis D.E."/>
            <person name="Ho Y.S."/>
            <person name="Lightfoot D.J."/>
            <person name="Schmoeckel S.M."/>
            <person name="Li B."/>
            <person name="Borm T.J.A."/>
            <person name="Ohyanagi H."/>
            <person name="Mineta K."/>
            <person name="Michell C.T."/>
            <person name="Saber N."/>
            <person name="Kharbatia N.M."/>
            <person name="Rupper R.R."/>
            <person name="Sharp A.R."/>
            <person name="Dally N."/>
            <person name="Boughton B.A."/>
            <person name="Woo Y.H."/>
            <person name="Gao G."/>
            <person name="Schijlen E.G.W.M."/>
            <person name="Guo X."/>
            <person name="Momin A.A."/>
            <person name="Negrao S."/>
            <person name="Al-Babili S."/>
            <person name="Gehring C."/>
            <person name="Roessner U."/>
            <person name="Jung C."/>
            <person name="Murphy K."/>
            <person name="Arold S.T."/>
            <person name="Gojobori T."/>
            <person name="van der Linden C.G."/>
            <person name="van Loo E.N."/>
            <person name="Jellen E.N."/>
            <person name="Maughan P.J."/>
            <person name="Tester M."/>
        </authorList>
    </citation>
    <scope>NUCLEOTIDE SEQUENCE [LARGE SCALE GENOMIC DNA]</scope>
    <source>
        <strain evidence="2">cv. PI 614886</strain>
    </source>
</reference>
<proteinExistence type="predicted"/>
<feature type="compositionally biased region" description="Basic and acidic residues" evidence="1">
    <location>
        <begin position="214"/>
        <end position="234"/>
    </location>
</feature>
<evidence type="ECO:0000256" key="1">
    <source>
        <dbReference type="SAM" id="MobiDB-lite"/>
    </source>
</evidence>
<feature type="compositionally biased region" description="Basic residues" evidence="1">
    <location>
        <begin position="248"/>
        <end position="258"/>
    </location>
</feature>
<dbReference type="Proteomes" id="UP000596660">
    <property type="component" value="Unplaced"/>
</dbReference>
<dbReference type="EnsemblPlants" id="AUR62034380-RA">
    <property type="protein sequence ID" value="AUR62034380-RA:cds"/>
    <property type="gene ID" value="AUR62034380"/>
</dbReference>
<feature type="compositionally biased region" description="Polar residues" evidence="1">
    <location>
        <begin position="73"/>
        <end position="89"/>
    </location>
</feature>
<sequence length="366" mass="40898">MKTVSGKVLSCKPVSISKAAKVLSKFVSTDNGASPAFAAYLRRASASFSELAQLHKEQKSSGSRHKVKKQRSHSSVTEATVESVLTQSKDGLLGKESSTSKRKEVRGVNKSEGEAGSIEDDGETKRHRSKNRGEKDEGKHIARGSAMKMEVPETDGIADGNAEIVREAGKKSKIKKENSESGAVTIKDQPCSDYDAINSSELKNKESKKKKKRDSLEKGKHDVAADIKKEVLKDEVDEQAIENEKSQSSKKKKHKKDKHHGDQSDHAAVNSTKVKNEVESFDGSKDGKKEKKRDKREKEKSDDPLNTEEEKKQKKKRTHEERDIEHVGKLEIEAANNRQRKRKHESVVDEGLENSQEKHKSKKKKR</sequence>
<feature type="compositionally biased region" description="Basic and acidic residues" evidence="1">
    <location>
        <begin position="131"/>
        <end position="140"/>
    </location>
</feature>
<organism evidence="2 3">
    <name type="scientific">Chenopodium quinoa</name>
    <name type="common">Quinoa</name>
    <dbReference type="NCBI Taxonomy" id="63459"/>
    <lineage>
        <taxon>Eukaryota</taxon>
        <taxon>Viridiplantae</taxon>
        <taxon>Streptophyta</taxon>
        <taxon>Embryophyta</taxon>
        <taxon>Tracheophyta</taxon>
        <taxon>Spermatophyta</taxon>
        <taxon>Magnoliopsida</taxon>
        <taxon>eudicotyledons</taxon>
        <taxon>Gunneridae</taxon>
        <taxon>Pentapetalae</taxon>
        <taxon>Caryophyllales</taxon>
        <taxon>Chenopodiaceae</taxon>
        <taxon>Chenopodioideae</taxon>
        <taxon>Atripliceae</taxon>
        <taxon>Chenopodium</taxon>
    </lineage>
</organism>
<dbReference type="KEGG" id="cqi:110682812"/>
<evidence type="ECO:0000313" key="3">
    <source>
        <dbReference type="Proteomes" id="UP000596660"/>
    </source>
</evidence>
<name>A0A803MSC1_CHEQI</name>
<feature type="compositionally biased region" description="Basic and acidic residues" evidence="1">
    <location>
        <begin position="98"/>
        <end position="113"/>
    </location>
</feature>
<feature type="compositionally biased region" description="Basic and acidic residues" evidence="1">
    <location>
        <begin position="164"/>
        <end position="179"/>
    </location>
</feature>
<dbReference type="GeneID" id="110682812"/>
<dbReference type="PANTHER" id="PTHR48227">
    <property type="entry name" value="DNA TOPOISOMERASE 1-LIKE"/>
    <property type="match status" value="1"/>
</dbReference>
<reference evidence="2" key="2">
    <citation type="submission" date="2021-03" db="UniProtKB">
        <authorList>
            <consortium name="EnsemblPlants"/>
        </authorList>
    </citation>
    <scope>IDENTIFICATION</scope>
</reference>
<dbReference type="AlphaFoldDB" id="A0A803MSC1"/>
<gene>
    <name evidence="2" type="primary">LOC110682812</name>
</gene>
<protein>
    <submittedName>
        <fullName evidence="2">Uncharacterized protein</fullName>
    </submittedName>
</protein>
<keyword evidence="3" id="KW-1185">Reference proteome</keyword>
<feature type="compositionally biased region" description="Basic residues" evidence="1">
    <location>
        <begin position="62"/>
        <end position="72"/>
    </location>
</feature>